<reference evidence="2 3" key="1">
    <citation type="submission" date="2016-10" db="EMBL/GenBank/DDBJ databases">
        <authorList>
            <person name="de Groot N.N."/>
        </authorList>
    </citation>
    <scope>NUCLEOTIDE SEQUENCE [LARGE SCALE GENOMIC DNA]</scope>
    <source>
        <strain evidence="2 3">Nm1</strain>
    </source>
</reference>
<dbReference type="AlphaFoldDB" id="A0A1H3F851"/>
<proteinExistence type="predicted"/>
<sequence>MIFFIPILFFPFSAWAFANASSIDYPSAWHCDHSKFIWYCEVGPEERSEPSEESATPQARAIQKLEALQKALKGRRALAILEPTPENVAAYIDLQNHSMEMASVFSDVWRRVIWQTPALNYELKRPVNNAALDVHRQTRRAVRMDTLEKLGKEWGIFFFFRSDCPYCHVMSETLAWLSQTHGITIFPVSLDGAGLPRYPAPRRDNGLAARLGVEEVPLMVLGNVRDKRLVPLGSGVISSQEMIERIHILTSTQPGDAY</sequence>
<dbReference type="Gene3D" id="3.40.30.10">
    <property type="entry name" value="Glutaredoxin"/>
    <property type="match status" value="1"/>
</dbReference>
<name>A0A1H3F851_9PROT</name>
<keyword evidence="3" id="KW-1185">Reference proteome</keyword>
<gene>
    <name evidence="2" type="ORF">SAMN05421881_10119</name>
</gene>
<organism evidence="2 3">
    <name type="scientific">Nitrosomonas halophila</name>
    <dbReference type="NCBI Taxonomy" id="44576"/>
    <lineage>
        <taxon>Bacteria</taxon>
        <taxon>Pseudomonadati</taxon>
        <taxon>Pseudomonadota</taxon>
        <taxon>Betaproteobacteria</taxon>
        <taxon>Nitrosomonadales</taxon>
        <taxon>Nitrosomonadaceae</taxon>
        <taxon>Nitrosomonas</taxon>
    </lineage>
</organism>
<dbReference type="Pfam" id="PF13728">
    <property type="entry name" value="TraF"/>
    <property type="match status" value="1"/>
</dbReference>
<feature type="signal peptide" evidence="1">
    <location>
        <begin position="1"/>
        <end position="16"/>
    </location>
</feature>
<evidence type="ECO:0000313" key="2">
    <source>
        <dbReference type="EMBL" id="SDX87193.1"/>
    </source>
</evidence>
<evidence type="ECO:0000313" key="3">
    <source>
        <dbReference type="Proteomes" id="UP000198640"/>
    </source>
</evidence>
<dbReference type="InterPro" id="IPR039555">
    <property type="entry name" value="TraF/TrbB"/>
</dbReference>
<evidence type="ECO:0000256" key="1">
    <source>
        <dbReference type="SAM" id="SignalP"/>
    </source>
</evidence>
<keyword evidence="1" id="KW-0732">Signal</keyword>
<dbReference type="RefSeq" id="WP_090412408.1">
    <property type="nucleotide sequence ID" value="NZ_FNOY01000011.1"/>
</dbReference>
<feature type="chain" id="PRO_5011759471" evidence="1">
    <location>
        <begin position="17"/>
        <end position="258"/>
    </location>
</feature>
<accession>A0A1H3F851</accession>
<dbReference type="SUPFAM" id="SSF52833">
    <property type="entry name" value="Thioredoxin-like"/>
    <property type="match status" value="1"/>
</dbReference>
<dbReference type="STRING" id="44576.SAMN05421881_10119"/>
<dbReference type="InterPro" id="IPR036249">
    <property type="entry name" value="Thioredoxin-like_sf"/>
</dbReference>
<dbReference type="OrthoDB" id="5559625at2"/>
<dbReference type="EMBL" id="FNOY01000011">
    <property type="protein sequence ID" value="SDX87193.1"/>
    <property type="molecule type" value="Genomic_DNA"/>
</dbReference>
<dbReference type="Proteomes" id="UP000198640">
    <property type="component" value="Unassembled WGS sequence"/>
</dbReference>
<protein>
    <submittedName>
        <fullName evidence="2">Conjugal transfer pilus assembly protein TraF</fullName>
    </submittedName>
</protein>